<feature type="transmembrane region" description="Helical" evidence="10">
    <location>
        <begin position="280"/>
        <end position="298"/>
    </location>
</feature>
<feature type="transmembrane region" description="Helical" evidence="10">
    <location>
        <begin position="404"/>
        <end position="425"/>
    </location>
</feature>
<evidence type="ECO:0000256" key="2">
    <source>
        <dbReference type="ARBA" id="ARBA00006574"/>
    </source>
</evidence>
<feature type="compositionally biased region" description="Polar residues" evidence="9">
    <location>
        <begin position="495"/>
        <end position="505"/>
    </location>
</feature>
<dbReference type="GO" id="GO:0006952">
    <property type="term" value="P:defense response"/>
    <property type="evidence" value="ECO:0007669"/>
    <property type="project" value="UniProtKB-KW"/>
</dbReference>
<keyword evidence="5 8" id="KW-1133">Transmembrane helix</keyword>
<evidence type="ECO:0000256" key="5">
    <source>
        <dbReference type="ARBA" id="ARBA00022989"/>
    </source>
</evidence>
<keyword evidence="12" id="KW-1185">Reference proteome</keyword>
<evidence type="ECO:0000256" key="4">
    <source>
        <dbReference type="ARBA" id="ARBA00022821"/>
    </source>
</evidence>
<protein>
    <recommendedName>
        <fullName evidence="8">MLO-like protein</fullName>
    </recommendedName>
</protein>
<evidence type="ECO:0000256" key="8">
    <source>
        <dbReference type="RuleBase" id="RU280816"/>
    </source>
</evidence>
<gene>
    <name evidence="8" type="primary">MLO</name>
    <name evidence="11" type="ORF">H6P81_011906</name>
</gene>
<accession>A0AAV7EAF7</accession>
<feature type="region of interest" description="Disordered" evidence="9">
    <location>
        <begin position="462"/>
        <end position="505"/>
    </location>
</feature>
<dbReference type="GO" id="GO:0005516">
    <property type="term" value="F:calmodulin binding"/>
    <property type="evidence" value="ECO:0007669"/>
    <property type="project" value="UniProtKB-KW"/>
</dbReference>
<keyword evidence="6 8" id="KW-0472">Membrane</keyword>
<comment type="similarity">
    <text evidence="2 8">Belongs to the MLO family.</text>
</comment>
<feature type="transmembrane region" description="Helical" evidence="10">
    <location>
        <begin position="154"/>
        <end position="176"/>
    </location>
</feature>
<keyword evidence="8" id="KW-0112">Calmodulin-binding</keyword>
<sequence length="505" mass="58209">MGEGEDEVAVQLEYTPTWVVAAVCSVMVAISLVAERLLHRLGKYLKKNNQNSLFRALQKVKEELMLLGFISLLLTVFEEDIGRICIPKHLTERFLPCTKEDGKREKVTGHFQNFVYVGIFGSKRRLLDESTGKHHCKPGTVQALSVEALHQLHIFIFFLGIVHVVCCLLTMILGGLRIHQWKQWEDSIAKDNYDTHKVLRHKVTHVRQHTFIKEHFVGFGKDSGPCSWLRSFIKQFYLSVTKSDYVTLRLGFIMTHCRGNPKFNFYKYMISALEADFKKVVGINWFLWIFVVIFLLLNVDDWHAYFWIAFIPLLLLLAVGAKLEHVIIQLAHDVAEKHTAIEGELVVRPSDDHFWLHRPRMVLYLIQFILFQNAFEMACFFWILTIYGWNSCVMGQARFIIPRLVIGVIVQIVCSYSTLPLYAIVTQMGSRFKKVIFDEHIREGLVGWAQKIKKRKELEAANGRVGSTETGDKSSMGIQLQKMEDRESRMEEGITETNGSNPPET</sequence>
<evidence type="ECO:0000256" key="3">
    <source>
        <dbReference type="ARBA" id="ARBA00022692"/>
    </source>
</evidence>
<keyword evidence="3 8" id="KW-0812">Transmembrane</keyword>
<evidence type="ECO:0000313" key="11">
    <source>
        <dbReference type="EMBL" id="KAG9445778.1"/>
    </source>
</evidence>
<dbReference type="Pfam" id="PF03094">
    <property type="entry name" value="Mlo"/>
    <property type="match status" value="1"/>
</dbReference>
<dbReference type="AlphaFoldDB" id="A0AAV7EAF7"/>
<dbReference type="GO" id="GO:0016020">
    <property type="term" value="C:membrane"/>
    <property type="evidence" value="ECO:0007669"/>
    <property type="project" value="UniProtKB-SubCell"/>
</dbReference>
<feature type="transmembrane region" description="Helical" evidence="10">
    <location>
        <begin position="18"/>
        <end position="39"/>
    </location>
</feature>
<dbReference type="InterPro" id="IPR004326">
    <property type="entry name" value="Mlo"/>
</dbReference>
<evidence type="ECO:0000256" key="1">
    <source>
        <dbReference type="ARBA" id="ARBA00004141"/>
    </source>
</evidence>
<name>A0AAV7EAF7_ARIFI</name>
<dbReference type="PANTHER" id="PTHR31942">
    <property type="entry name" value="MLO-LIKE PROTEIN 1"/>
    <property type="match status" value="1"/>
</dbReference>
<keyword evidence="4 8" id="KW-0611">Plant defense</keyword>
<comment type="domain">
    <text evidence="8">The C-terminus contains a calmodulin-binding domain, which binds calmodulin in a calcium-dependent fashion.</text>
</comment>
<evidence type="ECO:0000256" key="10">
    <source>
        <dbReference type="SAM" id="Phobius"/>
    </source>
</evidence>
<keyword evidence="7 8" id="KW-0568">Pathogenesis-related protein</keyword>
<proteinExistence type="inferred from homology"/>
<evidence type="ECO:0000256" key="9">
    <source>
        <dbReference type="SAM" id="MobiDB-lite"/>
    </source>
</evidence>
<dbReference type="Proteomes" id="UP000825729">
    <property type="component" value="Unassembled WGS sequence"/>
</dbReference>
<dbReference type="EMBL" id="JAINDJ010000005">
    <property type="protein sequence ID" value="KAG9445778.1"/>
    <property type="molecule type" value="Genomic_DNA"/>
</dbReference>
<comment type="subcellular location">
    <subcellularLocation>
        <location evidence="1 8">Membrane</location>
        <topology evidence="1 8">Multi-pass membrane protein</topology>
    </subcellularLocation>
</comment>
<evidence type="ECO:0000256" key="6">
    <source>
        <dbReference type="ARBA" id="ARBA00023136"/>
    </source>
</evidence>
<feature type="compositionally biased region" description="Basic and acidic residues" evidence="9">
    <location>
        <begin position="482"/>
        <end position="492"/>
    </location>
</feature>
<feature type="transmembrane region" description="Helical" evidence="10">
    <location>
        <begin position="362"/>
        <end position="384"/>
    </location>
</feature>
<feature type="transmembrane region" description="Helical" evidence="10">
    <location>
        <begin position="304"/>
        <end position="321"/>
    </location>
</feature>
<dbReference type="PANTHER" id="PTHR31942:SF52">
    <property type="entry name" value="MLO-LIKE PROTEIN 1"/>
    <property type="match status" value="1"/>
</dbReference>
<evidence type="ECO:0000313" key="12">
    <source>
        <dbReference type="Proteomes" id="UP000825729"/>
    </source>
</evidence>
<evidence type="ECO:0000256" key="7">
    <source>
        <dbReference type="ARBA" id="ARBA00023265"/>
    </source>
</evidence>
<reference evidence="11 12" key="1">
    <citation type="submission" date="2021-07" db="EMBL/GenBank/DDBJ databases">
        <title>The Aristolochia fimbriata genome: insights into angiosperm evolution, floral development and chemical biosynthesis.</title>
        <authorList>
            <person name="Jiao Y."/>
        </authorList>
    </citation>
    <scope>NUCLEOTIDE SEQUENCE [LARGE SCALE GENOMIC DNA]</scope>
    <source>
        <strain evidence="11">IBCAS-2021</strain>
        <tissue evidence="11">Leaf</tissue>
    </source>
</reference>
<organism evidence="11 12">
    <name type="scientific">Aristolochia fimbriata</name>
    <name type="common">White veined hardy Dutchman's pipe vine</name>
    <dbReference type="NCBI Taxonomy" id="158543"/>
    <lineage>
        <taxon>Eukaryota</taxon>
        <taxon>Viridiplantae</taxon>
        <taxon>Streptophyta</taxon>
        <taxon>Embryophyta</taxon>
        <taxon>Tracheophyta</taxon>
        <taxon>Spermatophyta</taxon>
        <taxon>Magnoliopsida</taxon>
        <taxon>Magnoliidae</taxon>
        <taxon>Piperales</taxon>
        <taxon>Aristolochiaceae</taxon>
        <taxon>Aristolochia</taxon>
    </lineage>
</organism>
<comment type="function">
    <text evidence="8">May be involved in modulation of pathogen defense and leaf cell death.</text>
</comment>
<comment type="caution">
    <text evidence="11">The sequence shown here is derived from an EMBL/GenBank/DDBJ whole genome shotgun (WGS) entry which is preliminary data.</text>
</comment>